<organism evidence="2 3">
    <name type="scientific">Salipiger aestuarii</name>
    <dbReference type="NCBI Taxonomy" id="568098"/>
    <lineage>
        <taxon>Bacteria</taxon>
        <taxon>Pseudomonadati</taxon>
        <taxon>Pseudomonadota</taxon>
        <taxon>Alphaproteobacteria</taxon>
        <taxon>Rhodobacterales</taxon>
        <taxon>Roseobacteraceae</taxon>
        <taxon>Salipiger</taxon>
    </lineage>
</organism>
<dbReference type="EMBL" id="QLMG01000046">
    <property type="protein sequence ID" value="RAK11968.1"/>
    <property type="molecule type" value="Genomic_DNA"/>
</dbReference>
<feature type="domain" description="CinA C-terminal" evidence="1">
    <location>
        <begin position="5"/>
        <end position="156"/>
    </location>
</feature>
<dbReference type="Gene3D" id="3.90.950.20">
    <property type="entry name" value="CinA-like"/>
    <property type="match status" value="1"/>
</dbReference>
<name>A0A327XSF0_9RHOB</name>
<dbReference type="AlphaFoldDB" id="A0A327XSF0"/>
<evidence type="ECO:0000313" key="3">
    <source>
        <dbReference type="Proteomes" id="UP000249165"/>
    </source>
</evidence>
<protein>
    <submittedName>
        <fullName evidence="2">Nicotinamide-nucleotide amidase</fullName>
    </submittedName>
</protein>
<dbReference type="NCBIfam" id="TIGR00199">
    <property type="entry name" value="PncC_domain"/>
    <property type="match status" value="1"/>
</dbReference>
<accession>A0A327XSF0</accession>
<keyword evidence="3" id="KW-1185">Reference proteome</keyword>
<sequence>MTQILATEILTLARARGLIVTTAESCTGGLVAAALTDIAGSSEIFERGLVTYSNAAKRDLLGVAQDTLDRHGAVSEQVAAEMARGALDCARADLSVAVSGIAGPGGSEHKPEGRVCFALAGKITAAVVETVEFGALGRANVRAAATEHALRLLRDALARLG</sequence>
<dbReference type="Proteomes" id="UP000249165">
    <property type="component" value="Unassembled WGS sequence"/>
</dbReference>
<dbReference type="InterPro" id="IPR008136">
    <property type="entry name" value="CinA_C"/>
</dbReference>
<evidence type="ECO:0000313" key="2">
    <source>
        <dbReference type="EMBL" id="RAK11968.1"/>
    </source>
</evidence>
<dbReference type="SUPFAM" id="SSF142433">
    <property type="entry name" value="CinA-like"/>
    <property type="match status" value="1"/>
</dbReference>
<dbReference type="Pfam" id="PF02464">
    <property type="entry name" value="CinA"/>
    <property type="match status" value="1"/>
</dbReference>
<gene>
    <name evidence="2" type="ORF">ATI53_104620</name>
</gene>
<reference evidence="2 3" key="1">
    <citation type="submission" date="2018-06" db="EMBL/GenBank/DDBJ databases">
        <title>Genomic Encyclopedia of Archaeal and Bacterial Type Strains, Phase II (KMG-II): from individual species to whole genera.</title>
        <authorList>
            <person name="Goeker M."/>
        </authorList>
    </citation>
    <scope>NUCLEOTIDE SEQUENCE [LARGE SCALE GENOMIC DNA]</scope>
    <source>
        <strain evidence="2 3">DSM 22011</strain>
    </source>
</reference>
<dbReference type="RefSeq" id="WP_009506905.1">
    <property type="nucleotide sequence ID" value="NZ_LIQE01000044.1"/>
</dbReference>
<comment type="caution">
    <text evidence="2">The sequence shown here is derived from an EMBL/GenBank/DDBJ whole genome shotgun (WGS) entry which is preliminary data.</text>
</comment>
<proteinExistence type="predicted"/>
<dbReference type="InterPro" id="IPR036653">
    <property type="entry name" value="CinA-like_C"/>
</dbReference>
<evidence type="ECO:0000259" key="1">
    <source>
        <dbReference type="Pfam" id="PF02464"/>
    </source>
</evidence>